<feature type="domain" description="Peptidase M24" evidence="8">
    <location>
        <begin position="12"/>
        <end position="240"/>
    </location>
</feature>
<feature type="binding site" evidence="6">
    <location>
        <position position="77"/>
    </location>
    <ligand>
        <name>substrate</name>
    </ligand>
</feature>
<dbReference type="RefSeq" id="WP_233231333.1">
    <property type="nucleotide sequence ID" value="NZ_CP017834.1"/>
</dbReference>
<keyword evidence="5 6" id="KW-0378">Hydrolase</keyword>
<evidence type="ECO:0000256" key="1">
    <source>
        <dbReference type="ARBA" id="ARBA00002521"/>
    </source>
</evidence>
<keyword evidence="2 6" id="KW-0031">Aminopeptidase</keyword>
<evidence type="ECO:0000259" key="8">
    <source>
        <dbReference type="Pfam" id="PF00557"/>
    </source>
</evidence>
<keyword evidence="10" id="KW-1185">Reference proteome</keyword>
<feature type="binding site" evidence="6">
    <location>
        <position position="95"/>
    </location>
    <ligand>
        <name>a divalent metal cation</name>
        <dbReference type="ChEBI" id="CHEBI:60240"/>
        <label>1</label>
    </ligand>
</feature>
<evidence type="ECO:0000313" key="10">
    <source>
        <dbReference type="Proteomes" id="UP000184731"/>
    </source>
</evidence>
<evidence type="ECO:0000256" key="5">
    <source>
        <dbReference type="ARBA" id="ARBA00022801"/>
    </source>
</evidence>
<feature type="binding site" evidence="6">
    <location>
        <position position="235"/>
    </location>
    <ligand>
        <name>a divalent metal cation</name>
        <dbReference type="ChEBI" id="CHEBI:60240"/>
        <label>2</label>
        <note>catalytic</note>
    </ligand>
</feature>
<dbReference type="EC" id="3.4.11.18" evidence="6 7"/>
<dbReference type="PRINTS" id="PR00599">
    <property type="entry name" value="MAPEPTIDASE"/>
</dbReference>
<gene>
    <name evidence="6" type="primary">map</name>
    <name evidence="9" type="ORF">AXG55_03165</name>
</gene>
<feature type="binding site" evidence="6">
    <location>
        <position position="170"/>
    </location>
    <ligand>
        <name>a divalent metal cation</name>
        <dbReference type="ChEBI" id="CHEBI:60240"/>
        <label>2</label>
        <note>catalytic</note>
    </ligand>
</feature>
<name>A0A1L4CYE0_9BACT</name>
<feature type="binding site" evidence="6">
    <location>
        <position position="106"/>
    </location>
    <ligand>
        <name>a divalent metal cation</name>
        <dbReference type="ChEBI" id="CHEBI:60240"/>
        <label>1</label>
    </ligand>
</feature>
<dbReference type="CDD" id="cd01086">
    <property type="entry name" value="MetAP1"/>
    <property type="match status" value="1"/>
</dbReference>
<dbReference type="InterPro" id="IPR000994">
    <property type="entry name" value="Pept_M24"/>
</dbReference>
<proteinExistence type="inferred from homology"/>
<dbReference type="Pfam" id="PF00557">
    <property type="entry name" value="Peptidase_M24"/>
    <property type="match status" value="1"/>
</dbReference>
<dbReference type="GO" id="GO:0004239">
    <property type="term" value="F:initiator methionyl aminopeptidase activity"/>
    <property type="evidence" value="ECO:0007669"/>
    <property type="project" value="UniProtKB-UniRule"/>
</dbReference>
<dbReference type="PANTHER" id="PTHR43330:SF8">
    <property type="entry name" value="METHIONINE AMINOPEPTIDASE 1D, MITOCHONDRIAL"/>
    <property type="match status" value="1"/>
</dbReference>
<dbReference type="InterPro" id="IPR001714">
    <property type="entry name" value="Pept_M24_MAP"/>
</dbReference>
<dbReference type="PANTHER" id="PTHR43330">
    <property type="entry name" value="METHIONINE AMINOPEPTIDASE"/>
    <property type="match status" value="1"/>
</dbReference>
<dbReference type="NCBIfam" id="TIGR00500">
    <property type="entry name" value="met_pdase_I"/>
    <property type="match status" value="1"/>
</dbReference>
<organism evidence="9 10">
    <name type="scientific">Silvanigrella aquatica</name>
    <dbReference type="NCBI Taxonomy" id="1915309"/>
    <lineage>
        <taxon>Bacteria</taxon>
        <taxon>Pseudomonadati</taxon>
        <taxon>Bdellovibrionota</taxon>
        <taxon>Oligoflexia</taxon>
        <taxon>Silvanigrellales</taxon>
        <taxon>Silvanigrellaceae</taxon>
        <taxon>Silvanigrella</taxon>
    </lineage>
</organism>
<evidence type="ECO:0000256" key="6">
    <source>
        <dbReference type="HAMAP-Rule" id="MF_01974"/>
    </source>
</evidence>
<dbReference type="GO" id="GO:0070006">
    <property type="term" value="F:metalloaminopeptidase activity"/>
    <property type="evidence" value="ECO:0007669"/>
    <property type="project" value="UniProtKB-UniRule"/>
</dbReference>
<feature type="binding site" evidence="6">
    <location>
        <position position="204"/>
    </location>
    <ligand>
        <name>a divalent metal cation</name>
        <dbReference type="ChEBI" id="CHEBI:60240"/>
        <label>2</label>
        <note>catalytic</note>
    </ligand>
</feature>
<comment type="catalytic activity">
    <reaction evidence="6 7">
        <text>Release of N-terminal amino acids, preferentially methionine, from peptides and arylamides.</text>
        <dbReference type="EC" id="3.4.11.18"/>
    </reaction>
</comment>
<dbReference type="InterPro" id="IPR036005">
    <property type="entry name" value="Creatinase/aminopeptidase-like"/>
</dbReference>
<dbReference type="SUPFAM" id="SSF55920">
    <property type="entry name" value="Creatinase/aminopeptidase"/>
    <property type="match status" value="1"/>
</dbReference>
<evidence type="ECO:0000256" key="4">
    <source>
        <dbReference type="ARBA" id="ARBA00022723"/>
    </source>
</evidence>
<protein>
    <recommendedName>
        <fullName evidence="6 7">Methionine aminopeptidase</fullName>
        <shortName evidence="6">MAP</shortName>
        <shortName evidence="6">MetAP</shortName>
        <ecNumber evidence="6 7">3.4.11.18</ecNumber>
    </recommendedName>
    <alternativeName>
        <fullName evidence="6">Peptidase M</fullName>
    </alternativeName>
</protein>
<dbReference type="InterPro" id="IPR002467">
    <property type="entry name" value="Pept_M24A_MAP1"/>
</dbReference>
<feature type="binding site" evidence="6">
    <location>
        <position position="177"/>
    </location>
    <ligand>
        <name>substrate</name>
    </ligand>
</feature>
<dbReference type="AlphaFoldDB" id="A0A1L4CYE0"/>
<keyword evidence="4 6" id="KW-0479">Metal-binding</keyword>
<reference evidence="9 10" key="1">
    <citation type="submission" date="2016-10" db="EMBL/GenBank/DDBJ databases">
        <title>Silvanigrella aquatica sp. nov., isolated from a freshwater lake located in the Black Forest, Germany, description of Silvanigrellaceae fam. nov., Silvanigrellales ord. nov., reclassification of the order Bdellovibrionales in the class Oligoflexia, reclassification of the families Bacteriovoracaceae and Halobacteriovoraceae in the new order Bacteriovoracales ord. nov., and reclassification of the family Pseudobacteriovoracaceae in the order Oligoflexiales.</title>
        <authorList>
            <person name="Hahn M.W."/>
            <person name="Schmidt J."/>
            <person name="Koll U."/>
            <person name="Rohde M."/>
            <person name="Verbag S."/>
            <person name="Pitt A."/>
            <person name="Nakai R."/>
            <person name="Naganuma T."/>
            <person name="Lang E."/>
        </authorList>
    </citation>
    <scope>NUCLEOTIDE SEQUENCE [LARGE SCALE GENOMIC DNA]</scope>
    <source>
        <strain evidence="9 10">MWH-Nonnen-W8red</strain>
    </source>
</reference>
<evidence type="ECO:0000256" key="3">
    <source>
        <dbReference type="ARBA" id="ARBA00022670"/>
    </source>
</evidence>
<comment type="function">
    <text evidence="1 6">Removes the N-terminal methionine from nascent proteins. The N-terminal methionine is often cleaved when the second residue in the primary sequence is small and uncharged (Met-Ala-, Cys, Gly, Pro, Ser, Thr, or Val). Requires deformylation of the N(alpha)-formylated initiator methionine before it can be hydrolyzed.</text>
</comment>
<accession>A0A1L4CYE0</accession>
<keyword evidence="3 6" id="KW-0645">Protease</keyword>
<dbReference type="EMBL" id="CP017834">
    <property type="protein sequence ID" value="APJ02966.1"/>
    <property type="molecule type" value="Genomic_DNA"/>
</dbReference>
<comment type="similarity">
    <text evidence="6">Belongs to the peptidase M24A family. Methionine aminopeptidase type 1 subfamily.</text>
</comment>
<dbReference type="KEGG" id="saqi:AXG55_03165"/>
<dbReference type="HAMAP" id="MF_01974">
    <property type="entry name" value="MetAP_1"/>
    <property type="match status" value="1"/>
</dbReference>
<comment type="subunit">
    <text evidence="6">Monomer.</text>
</comment>
<sequence>MPKLKSQEDVLKMREAGRLAALTLRHAGEMIKPGISTEEVNRAVHDYIVSHGAYPSPLNYKGYPKSVCTSVNDVICHGIPSEKELLKEGDIVNVDVTVTLDGYFGDCSRTFYVGNHISEESKKVTEVAEESLARGIVAAKHGNRLGDVGWAIQGYAEKEGCGVVRDFVGHGIGKVFHEPDLQVPHYGRSGTGLKIVRGMIFTIEPMINAGDWRMKMMKDGWTAKTVDGKPSAQFEHTIAIVGDGVEILTALEDDPIALRAKKLGANILWPALKA</sequence>
<evidence type="ECO:0000256" key="2">
    <source>
        <dbReference type="ARBA" id="ARBA00022438"/>
    </source>
</evidence>
<dbReference type="GO" id="GO:0046872">
    <property type="term" value="F:metal ion binding"/>
    <property type="evidence" value="ECO:0007669"/>
    <property type="project" value="UniProtKB-UniRule"/>
</dbReference>
<evidence type="ECO:0000313" key="9">
    <source>
        <dbReference type="EMBL" id="APJ02966.1"/>
    </source>
</evidence>
<dbReference type="STRING" id="1915309.AXG55_03165"/>
<evidence type="ECO:0000256" key="7">
    <source>
        <dbReference type="RuleBase" id="RU003653"/>
    </source>
</evidence>
<dbReference type="Gene3D" id="3.90.230.10">
    <property type="entry name" value="Creatinase/methionine aminopeptidase superfamily"/>
    <property type="match status" value="1"/>
</dbReference>
<feature type="binding site" evidence="6">
    <location>
        <position position="235"/>
    </location>
    <ligand>
        <name>a divalent metal cation</name>
        <dbReference type="ChEBI" id="CHEBI:60240"/>
        <label>1</label>
    </ligand>
</feature>
<dbReference type="GO" id="GO:0006508">
    <property type="term" value="P:proteolysis"/>
    <property type="evidence" value="ECO:0007669"/>
    <property type="project" value="UniProtKB-KW"/>
</dbReference>
<comment type="cofactor">
    <cofactor evidence="6">
        <name>Co(2+)</name>
        <dbReference type="ChEBI" id="CHEBI:48828"/>
    </cofactor>
    <cofactor evidence="6">
        <name>Zn(2+)</name>
        <dbReference type="ChEBI" id="CHEBI:29105"/>
    </cofactor>
    <cofactor evidence="6">
        <name>Mn(2+)</name>
        <dbReference type="ChEBI" id="CHEBI:29035"/>
    </cofactor>
    <cofactor evidence="6">
        <name>Fe(2+)</name>
        <dbReference type="ChEBI" id="CHEBI:29033"/>
    </cofactor>
    <text evidence="6">Binds 2 divalent metal cations per subunit. Has a high-affinity and a low affinity metal-binding site. The true nature of the physiological cofactor is under debate. The enzyme is active with cobalt, zinc, manganese or divalent iron ions. Most likely, methionine aminopeptidases function as mononuclear Fe(2+)-metalloproteases under physiological conditions, and the catalytically relevant metal-binding site has been assigned to the histidine-containing high-affinity site.</text>
</comment>
<feature type="binding site" evidence="6">
    <location>
        <position position="106"/>
    </location>
    <ligand>
        <name>a divalent metal cation</name>
        <dbReference type="ChEBI" id="CHEBI:60240"/>
        <label>2</label>
        <note>catalytic</note>
    </ligand>
</feature>
<dbReference type="Proteomes" id="UP000184731">
    <property type="component" value="Chromosome"/>
</dbReference>